<dbReference type="RefSeq" id="WP_116284169.1">
    <property type="nucleotide sequence ID" value="NZ_NBXA01000026.1"/>
</dbReference>
<reference evidence="1 2" key="1">
    <citation type="submission" date="2017-04" db="EMBL/GenBank/DDBJ databases">
        <title>Comparative genome analysis of Subtercola boreus.</title>
        <authorList>
            <person name="Cho Y.-J."/>
            <person name="Cho A."/>
            <person name="Kim O.-S."/>
            <person name="Lee J.-I."/>
        </authorList>
    </citation>
    <scope>NUCLEOTIDE SEQUENCE [LARGE SCALE GENOMIC DNA]</scope>
    <source>
        <strain evidence="1 2">P27444</strain>
    </source>
</reference>
<accession>A0A3E0VE38</accession>
<dbReference type="Proteomes" id="UP000256709">
    <property type="component" value="Unassembled WGS sequence"/>
</dbReference>
<dbReference type="AlphaFoldDB" id="A0A3E0VE38"/>
<dbReference type="EMBL" id="NBXA01000026">
    <property type="protein sequence ID" value="RFA07630.1"/>
    <property type="molecule type" value="Genomic_DNA"/>
</dbReference>
<proteinExistence type="predicted"/>
<sequence length="89" mass="10020">MIDQAHEQNPLANYVVLIGHAPLTSRAHDDLGWLRGHRTYRHLAVAQSGEIPFEAILLSPTADNYQLGEVSKFRGLTDSGQIRRRVLYP</sequence>
<dbReference type="OrthoDB" id="9895537at2"/>
<evidence type="ECO:0000313" key="2">
    <source>
        <dbReference type="Proteomes" id="UP000256709"/>
    </source>
</evidence>
<protein>
    <submittedName>
        <fullName evidence="1">Uncharacterized protein</fullName>
    </submittedName>
</protein>
<comment type="caution">
    <text evidence="1">The sequence shown here is derived from an EMBL/GenBank/DDBJ whole genome shotgun (WGS) entry which is preliminary data.</text>
</comment>
<evidence type="ECO:0000313" key="1">
    <source>
        <dbReference type="EMBL" id="RFA07630.1"/>
    </source>
</evidence>
<gene>
    <name evidence="1" type="ORF">B7R21_15760</name>
</gene>
<name>A0A3E0VE38_9MICO</name>
<organism evidence="1 2">
    <name type="scientific">Subtercola boreus</name>
    <dbReference type="NCBI Taxonomy" id="120213"/>
    <lineage>
        <taxon>Bacteria</taxon>
        <taxon>Bacillati</taxon>
        <taxon>Actinomycetota</taxon>
        <taxon>Actinomycetes</taxon>
        <taxon>Micrococcales</taxon>
        <taxon>Microbacteriaceae</taxon>
        <taxon>Subtercola</taxon>
    </lineage>
</organism>